<evidence type="ECO:0000313" key="6">
    <source>
        <dbReference type="EMBL" id="TWP49232.1"/>
    </source>
</evidence>
<dbReference type="OrthoDB" id="581105at2"/>
<dbReference type="SUPFAM" id="SSF46894">
    <property type="entry name" value="C-terminal effector domain of the bipartite response regulators"/>
    <property type="match status" value="1"/>
</dbReference>
<dbReference type="SUPFAM" id="SSF52540">
    <property type="entry name" value="P-loop containing nucleoside triphosphate hydrolases"/>
    <property type="match status" value="1"/>
</dbReference>
<dbReference type="GO" id="GO:0006355">
    <property type="term" value="P:regulation of DNA-templated transcription"/>
    <property type="evidence" value="ECO:0007669"/>
    <property type="project" value="InterPro"/>
</dbReference>
<name>A0A563EP54_9PSEU</name>
<feature type="region of interest" description="Disordered" evidence="3">
    <location>
        <begin position="942"/>
        <end position="962"/>
    </location>
</feature>
<dbReference type="PRINTS" id="PR00364">
    <property type="entry name" value="DISEASERSIST"/>
</dbReference>
<dbReference type="AlphaFoldDB" id="A0A563EP54"/>
<feature type="domain" description="Bacterial transcriptional activator" evidence="5">
    <location>
        <begin position="92"/>
        <end position="228"/>
    </location>
</feature>
<keyword evidence="7" id="KW-1185">Reference proteome</keyword>
<reference evidence="6 7" key="1">
    <citation type="submission" date="2019-07" db="EMBL/GenBank/DDBJ databases">
        <title>Lentzea xizangensis sp. nov., isolated from Qinghai-Tibetan Plateau Soils.</title>
        <authorList>
            <person name="Huang J."/>
        </authorList>
    </citation>
    <scope>NUCLEOTIDE SEQUENCE [LARGE SCALE GENOMIC DNA]</scope>
    <source>
        <strain evidence="6 7">FXJ1.1311</strain>
    </source>
</reference>
<dbReference type="Proteomes" id="UP000316639">
    <property type="component" value="Unassembled WGS sequence"/>
</dbReference>
<dbReference type="PANTHER" id="PTHR35807">
    <property type="entry name" value="TRANSCRIPTIONAL REGULATOR REDD-RELATED"/>
    <property type="match status" value="1"/>
</dbReference>
<sequence>MAVRFAVLGELEVHDDAGLVVLPSGKLRYLLATLLVNAGVGVDADRLLDVVGGSPAALLTAMTRLRRALGPHRDVIRTLPNGYVVEIGSDQLDLLEFRELLAESHREADPAREAALLRAALDLWRGTPTALAADVVADLAERRLGALERRIELELELGGHADLVTELRVLVAEHPLRERLTGQLMRALHRSNRRAEAVQVYRALCDRLADEQGLDPGPELRALADQLSPPRVVPSELPADVTGFVGRAEEISALEELAGRTAAISGPPGTGKTTLAVHVAHRVRARFPDGQLYVNLRGYSPQPAVRPGYAIARFLRALGVAPEMLPHDEEEQVALYRSLLAERQVLVVLDNAASTEQVLPLLPVAAGCGVLVTSRDTLDDLPARHVALGAFSTTEALGLLDQLVSERFDLASATELVDACAHLPLAIRIAGARIADSDITDYLDELRGESRLTALAIDGDEENAVHTTFSLSYDALSPEVRRLFRLLGVAPGVDFTTGSATVLAGAEAAPLLERLVTANLLQHQDGRFHFHDLLREFARQCCLAEESHWRAATRRLAEWYLAGSENAAVATNTGLHRTRWPEPAGTGREFTDSASARAWVAAELGNLVATATAADAGSISWRLADALRGQLVLAHLQPEWALLADAGLAAARAADDELAQAVMHNSLGALRWTQHRLRDAIVQFTHGADRYRELGPSDGLAAALHNIGIAHMRLGEADLGVELLTESLTVARAAGARLREANALSSLGMACVETGRLIEAERHLRAGLALTRELGNDYTTGNCLTNLCHALREQGRPAAGLELVLEAQRLYHLTGATRGDLVALDELSSVHCALGLHDQALAYGQEGLALARSRADDMFEGRFLNRVGLALRHLGDARGAVAKHTGGLAALTAADDLTGRIESLLGCAEARHELGEDEAAARDAAAALEEIERTGLRLHEQRALAVQRKTGSRDQSRDPVRQ</sequence>
<evidence type="ECO:0000259" key="5">
    <source>
        <dbReference type="SMART" id="SM01043"/>
    </source>
</evidence>
<dbReference type="Pfam" id="PF13424">
    <property type="entry name" value="TPR_12"/>
    <property type="match status" value="1"/>
</dbReference>
<dbReference type="SMART" id="SM00028">
    <property type="entry name" value="TPR"/>
    <property type="match status" value="4"/>
</dbReference>
<keyword evidence="2" id="KW-0804">Transcription</keyword>
<evidence type="ECO:0000256" key="1">
    <source>
        <dbReference type="ARBA" id="ARBA00023015"/>
    </source>
</evidence>
<evidence type="ECO:0000256" key="2">
    <source>
        <dbReference type="ARBA" id="ARBA00023163"/>
    </source>
</evidence>
<keyword evidence="1" id="KW-0805">Transcription regulation</keyword>
<evidence type="ECO:0000259" key="4">
    <source>
        <dbReference type="SMART" id="SM00382"/>
    </source>
</evidence>
<dbReference type="Gene3D" id="3.40.50.300">
    <property type="entry name" value="P-loop containing nucleotide triphosphate hydrolases"/>
    <property type="match status" value="1"/>
</dbReference>
<dbReference type="GO" id="GO:0003677">
    <property type="term" value="F:DNA binding"/>
    <property type="evidence" value="ECO:0007669"/>
    <property type="project" value="InterPro"/>
</dbReference>
<comment type="caution">
    <text evidence="6">The sequence shown here is derived from an EMBL/GenBank/DDBJ whole genome shotgun (WGS) entry which is preliminary data.</text>
</comment>
<dbReference type="InterPro" id="IPR005158">
    <property type="entry name" value="BTAD"/>
</dbReference>
<dbReference type="InterPro" id="IPR036388">
    <property type="entry name" value="WH-like_DNA-bd_sf"/>
</dbReference>
<dbReference type="PANTHER" id="PTHR35807:SF1">
    <property type="entry name" value="TRANSCRIPTIONAL REGULATOR REDD"/>
    <property type="match status" value="1"/>
</dbReference>
<dbReference type="InterPro" id="IPR011990">
    <property type="entry name" value="TPR-like_helical_dom_sf"/>
</dbReference>
<evidence type="ECO:0000313" key="7">
    <source>
        <dbReference type="Proteomes" id="UP000316639"/>
    </source>
</evidence>
<accession>A0A563EP54</accession>
<gene>
    <name evidence="6" type="ORF">FKR81_24245</name>
</gene>
<dbReference type="InterPro" id="IPR027417">
    <property type="entry name" value="P-loop_NTPase"/>
</dbReference>
<dbReference type="InterPro" id="IPR003593">
    <property type="entry name" value="AAA+_ATPase"/>
</dbReference>
<protein>
    <submittedName>
        <fullName evidence="6">Tetratricopeptide repeat protein</fullName>
    </submittedName>
</protein>
<dbReference type="Gene3D" id="1.25.40.10">
    <property type="entry name" value="Tetratricopeptide repeat domain"/>
    <property type="match status" value="3"/>
</dbReference>
<dbReference type="SMART" id="SM00382">
    <property type="entry name" value="AAA"/>
    <property type="match status" value="1"/>
</dbReference>
<feature type="domain" description="AAA+ ATPase" evidence="4">
    <location>
        <begin position="258"/>
        <end position="401"/>
    </location>
</feature>
<proteinExistence type="predicted"/>
<dbReference type="InterPro" id="IPR019734">
    <property type="entry name" value="TPR_rpt"/>
</dbReference>
<evidence type="ECO:0000256" key="3">
    <source>
        <dbReference type="SAM" id="MobiDB-lite"/>
    </source>
</evidence>
<organism evidence="6 7">
    <name type="scientific">Lentzea tibetensis</name>
    <dbReference type="NCBI Taxonomy" id="2591470"/>
    <lineage>
        <taxon>Bacteria</taxon>
        <taxon>Bacillati</taxon>
        <taxon>Actinomycetota</taxon>
        <taxon>Actinomycetes</taxon>
        <taxon>Pseudonocardiales</taxon>
        <taxon>Pseudonocardiaceae</taxon>
        <taxon>Lentzea</taxon>
    </lineage>
</organism>
<dbReference type="Gene3D" id="1.10.10.10">
    <property type="entry name" value="Winged helix-like DNA-binding domain superfamily/Winged helix DNA-binding domain"/>
    <property type="match status" value="1"/>
</dbReference>
<dbReference type="SUPFAM" id="SSF48452">
    <property type="entry name" value="TPR-like"/>
    <property type="match status" value="3"/>
</dbReference>
<dbReference type="InterPro" id="IPR016032">
    <property type="entry name" value="Sig_transdc_resp-reg_C-effctor"/>
</dbReference>
<dbReference type="InterPro" id="IPR051677">
    <property type="entry name" value="AfsR-DnrI-RedD_regulator"/>
</dbReference>
<dbReference type="CDD" id="cd15831">
    <property type="entry name" value="BTAD"/>
    <property type="match status" value="1"/>
</dbReference>
<dbReference type="GO" id="GO:0043531">
    <property type="term" value="F:ADP binding"/>
    <property type="evidence" value="ECO:0007669"/>
    <property type="project" value="InterPro"/>
</dbReference>
<dbReference type="SMART" id="SM01043">
    <property type="entry name" value="BTAD"/>
    <property type="match status" value="1"/>
</dbReference>
<dbReference type="Pfam" id="PF03704">
    <property type="entry name" value="BTAD"/>
    <property type="match status" value="1"/>
</dbReference>
<feature type="compositionally biased region" description="Basic and acidic residues" evidence="3">
    <location>
        <begin position="951"/>
        <end position="962"/>
    </location>
</feature>
<dbReference type="EMBL" id="VOBR01000016">
    <property type="protein sequence ID" value="TWP49232.1"/>
    <property type="molecule type" value="Genomic_DNA"/>
</dbReference>